<accession>A0A381XX68</accession>
<evidence type="ECO:0000313" key="2">
    <source>
        <dbReference type="EMBL" id="SVA69376.1"/>
    </source>
</evidence>
<feature type="compositionally biased region" description="Basic and acidic residues" evidence="1">
    <location>
        <begin position="127"/>
        <end position="142"/>
    </location>
</feature>
<feature type="compositionally biased region" description="Basic and acidic residues" evidence="1">
    <location>
        <begin position="79"/>
        <end position="106"/>
    </location>
</feature>
<evidence type="ECO:0000256" key="1">
    <source>
        <dbReference type="SAM" id="MobiDB-lite"/>
    </source>
</evidence>
<organism evidence="2">
    <name type="scientific">marine metagenome</name>
    <dbReference type="NCBI Taxonomy" id="408172"/>
    <lineage>
        <taxon>unclassified sequences</taxon>
        <taxon>metagenomes</taxon>
        <taxon>ecological metagenomes</taxon>
    </lineage>
</organism>
<gene>
    <name evidence="2" type="ORF">METZ01_LOCUS122230</name>
</gene>
<reference evidence="2" key="1">
    <citation type="submission" date="2018-05" db="EMBL/GenBank/DDBJ databases">
        <authorList>
            <person name="Lanie J.A."/>
            <person name="Ng W.-L."/>
            <person name="Kazmierczak K.M."/>
            <person name="Andrzejewski T.M."/>
            <person name="Davidsen T.M."/>
            <person name="Wayne K.J."/>
            <person name="Tettelin H."/>
            <person name="Glass J.I."/>
            <person name="Rusch D."/>
            <person name="Podicherti R."/>
            <person name="Tsui H.-C.T."/>
            <person name="Winkler M.E."/>
        </authorList>
    </citation>
    <scope>NUCLEOTIDE SEQUENCE</scope>
</reference>
<dbReference type="EMBL" id="UINC01016711">
    <property type="protein sequence ID" value="SVA69376.1"/>
    <property type="molecule type" value="Genomic_DNA"/>
</dbReference>
<dbReference type="AlphaFoldDB" id="A0A381XX68"/>
<proteinExistence type="predicted"/>
<sequence length="210" mass="23333">MIKFKDIIKEAKWSDRKWGDPLPTLEDYITEADDDDAFVHVGGGTYKEKNRATGKPLPNSPSYIKKDGGGFEMVDDDDPRLSKSDDDKGDDKEEPKGKGLGKGDFERDGEESDDEEGEPDFYDPEDYEKHYPEKTKPKDEVGGVKYGQGFSADSDHMFDSVADSPPPDSGLLDAVKGGDWEKFRAGIHDISDQDAREHLLNLSNHVDSGT</sequence>
<name>A0A381XX68_9ZZZZ</name>
<protein>
    <submittedName>
        <fullName evidence="2">Uncharacterized protein</fullName>
    </submittedName>
</protein>
<feature type="non-terminal residue" evidence="2">
    <location>
        <position position="210"/>
    </location>
</feature>
<feature type="compositionally biased region" description="Acidic residues" evidence="1">
    <location>
        <begin position="107"/>
        <end position="126"/>
    </location>
</feature>
<feature type="region of interest" description="Disordered" evidence="1">
    <location>
        <begin position="40"/>
        <end position="175"/>
    </location>
</feature>